<evidence type="ECO:0000313" key="1">
    <source>
        <dbReference type="EMBL" id="MBK1871571.1"/>
    </source>
</evidence>
<comment type="caution">
    <text evidence="1">The sequence shown here is derived from an EMBL/GenBank/DDBJ whole genome shotgun (WGS) entry which is preliminary data.</text>
</comment>
<name>A0ACC5RFT9_9HYPH</name>
<gene>
    <name evidence="1" type="ORF">JHL16_34715</name>
</gene>
<dbReference type="Proteomes" id="UP000616151">
    <property type="component" value="Unassembled WGS sequence"/>
</dbReference>
<evidence type="ECO:0000313" key="2">
    <source>
        <dbReference type="Proteomes" id="UP000616151"/>
    </source>
</evidence>
<sequence length="846" mass="91389">MATKPYPVASIIQGISQQAIHHRRDSQCEDQENCVNSPVDGVRDRPGSILTKFLASADYSDAFFYFIDRSADEKYVVIVLDGDLKVFNVLTGVEATVTFSAAKTYLDAPTGKVADSFAAVSIEDTTLIGNKTIAPAMNSGDVAPDAVNECLVYIRAGNYQMEYTLGIDYGGTKRRWSYRTATQASTPPDDDNAITTDQIAASFYRALTGNTASGSSGGIIGGTYNGDPGWAAGGPDARKNSIVTTPGYTLTSLGFTVQLNGNVLRIARGDANPFTLDVADGNGGNNMTGIQGAVQAFADLPNNCFDGVIVKVRGNKTDVDDDYYVKFEGSGRSGSWVECPKPGLKLSLDAATMPHQLLNTGLNTFTWSRPTWSKRISGDGDKTSPEPSFVGKLLKDLTYDNARFGILTAASQVWSKTSNAFTFFADTAKTKLATAPVDLDIAYKKPSILERFIQAGELSMVWAPGVQFRIDSTDQGFKEDTVSAKPAKNYEFSHKAAPVAVADSLYFATEQLNFAMIRDLLIRQERILGAVPITAHVPRLIPNGVRHLVGGDSLSMLFAGSLGLPNVLFNYAWLFGENEERVQSAWNKWTFPSSSNIVWVAVSETKIFLGVQRPGGFSLEYMDLAFTSRDPGESDYTTQLDMRCYGGASPGSGWVGVTSITYNAGTNRTTFVMPFAPSEAVADPSKLVVVTRTATADVTRGTIFKVLSVSGSTVTVQGNLTGLNFFVGWRVITRQELSQLVVKDDNGNVLLPTRLDIKELRVAYANTAYFRIEVVVPGGRTYKSEYQGRHPEKSSGGIQQGTGFLVQGVSNPADGARITLINDSPFPSAWTGLLWLYDTTDPALKG</sequence>
<reference evidence="1" key="1">
    <citation type="submission" date="2021-01" db="EMBL/GenBank/DDBJ databases">
        <authorList>
            <person name="Sun Q."/>
        </authorList>
    </citation>
    <scope>NUCLEOTIDE SEQUENCE</scope>
    <source>
        <strain evidence="1">YIM B02566</strain>
    </source>
</reference>
<dbReference type="EMBL" id="JAENHL010000009">
    <property type="protein sequence ID" value="MBK1871571.1"/>
    <property type="molecule type" value="Genomic_DNA"/>
</dbReference>
<keyword evidence="2" id="KW-1185">Reference proteome</keyword>
<protein>
    <submittedName>
        <fullName evidence="1">Uncharacterized protein</fullName>
    </submittedName>
</protein>
<accession>A0ACC5RFT9</accession>
<organism evidence="1 2">
    <name type="scientific">Taklimakanibacter albus</name>
    <dbReference type="NCBI Taxonomy" id="2800327"/>
    <lineage>
        <taxon>Bacteria</taxon>
        <taxon>Pseudomonadati</taxon>
        <taxon>Pseudomonadota</taxon>
        <taxon>Alphaproteobacteria</taxon>
        <taxon>Hyphomicrobiales</taxon>
        <taxon>Aestuariivirgaceae</taxon>
        <taxon>Taklimakanibacter</taxon>
    </lineage>
</organism>
<proteinExistence type="predicted"/>